<dbReference type="PROSITE" id="PS51257">
    <property type="entry name" value="PROKAR_LIPOPROTEIN"/>
    <property type="match status" value="1"/>
</dbReference>
<dbReference type="EMBL" id="RZNH01000006">
    <property type="protein sequence ID" value="NOU59245.1"/>
    <property type="molecule type" value="Genomic_DNA"/>
</dbReference>
<gene>
    <name evidence="2" type="ORF">ELS83_05400</name>
</gene>
<comment type="caution">
    <text evidence="2">The sequence shown here is derived from an EMBL/GenBank/DDBJ whole genome shotgun (WGS) entry which is preliminary data.</text>
</comment>
<dbReference type="Proteomes" id="UP000732105">
    <property type="component" value="Unassembled WGS sequence"/>
</dbReference>
<protein>
    <recommendedName>
        <fullName evidence="4">Lipoprotein</fullName>
    </recommendedName>
</protein>
<keyword evidence="1" id="KW-0732">Signal</keyword>
<keyword evidence="3" id="KW-1185">Reference proteome</keyword>
<accession>A0ABX1WT08</accession>
<evidence type="ECO:0000256" key="1">
    <source>
        <dbReference type="SAM" id="SignalP"/>
    </source>
</evidence>
<reference evidence="2 3" key="1">
    <citation type="submission" date="2018-12" db="EMBL/GenBank/DDBJ databases">
        <title>Marinifilum JC070 sp. nov., a marine bacterium isolated from Yongle Blue Hole in the South China Sea.</title>
        <authorList>
            <person name="Fu T."/>
        </authorList>
    </citation>
    <scope>NUCLEOTIDE SEQUENCE [LARGE SCALE GENOMIC DNA]</scope>
    <source>
        <strain evidence="2 3">JC070</strain>
    </source>
</reference>
<dbReference type="RefSeq" id="WP_171594525.1">
    <property type="nucleotide sequence ID" value="NZ_RZNH01000006.1"/>
</dbReference>
<feature type="chain" id="PRO_5046993939" description="Lipoprotein" evidence="1">
    <location>
        <begin position="22"/>
        <end position="137"/>
    </location>
</feature>
<sequence length="137" mass="16387">MKYSVIILFAFLTLAACSSYSSFNQPQSITDEQDKTELAEVQDSTEYELLILDIGFDSWFATRNMPSTAHSDNYYKNWNHRYVIEWNSKHTQGHPYFENYIHYDPFEDYGFDVNYKLYHYFQFVEEKTGIILVQRGR</sequence>
<evidence type="ECO:0000313" key="3">
    <source>
        <dbReference type="Proteomes" id="UP000732105"/>
    </source>
</evidence>
<name>A0ABX1WT08_9BACT</name>
<feature type="signal peptide" evidence="1">
    <location>
        <begin position="1"/>
        <end position="21"/>
    </location>
</feature>
<proteinExistence type="predicted"/>
<evidence type="ECO:0008006" key="4">
    <source>
        <dbReference type="Google" id="ProtNLM"/>
    </source>
</evidence>
<dbReference type="InterPro" id="IPR046144">
    <property type="entry name" value="DUF6146"/>
</dbReference>
<evidence type="ECO:0000313" key="2">
    <source>
        <dbReference type="EMBL" id="NOU59245.1"/>
    </source>
</evidence>
<dbReference type="Pfam" id="PF19643">
    <property type="entry name" value="DUF6146"/>
    <property type="match status" value="1"/>
</dbReference>
<organism evidence="2 3">
    <name type="scientific">Marinifilum caeruleilacunae</name>
    <dbReference type="NCBI Taxonomy" id="2499076"/>
    <lineage>
        <taxon>Bacteria</taxon>
        <taxon>Pseudomonadati</taxon>
        <taxon>Bacteroidota</taxon>
        <taxon>Bacteroidia</taxon>
        <taxon>Marinilabiliales</taxon>
        <taxon>Marinifilaceae</taxon>
    </lineage>
</organism>